<reference evidence="3" key="1">
    <citation type="submission" date="2016-06" db="UniProtKB">
        <authorList>
            <consortium name="WormBaseParasite"/>
        </authorList>
    </citation>
    <scope>IDENTIFICATION</scope>
</reference>
<protein>
    <submittedName>
        <fullName evidence="3">DCB domain-containing protein</fullName>
    </submittedName>
</protein>
<accession>A0A183DIZ8</accession>
<dbReference type="EMBL" id="UYRT01025977">
    <property type="protein sequence ID" value="VDK64435.1"/>
    <property type="molecule type" value="Genomic_DNA"/>
</dbReference>
<sequence>MNGNIDSALREQPNRVEAVRAAASHLRNILDGDDGQLMSRRRKLDPLADVVVKLWNIVDEGARVITAGGVAGQFSIRCHKQIVLSPPIHSFQSGVKFTLFFFSLNIKNVFTVTPFLYVLCHTIAVQNIYCQRVVCMFVSVCVCSSLSETFNS</sequence>
<dbReference type="Proteomes" id="UP000271098">
    <property type="component" value="Unassembled WGS sequence"/>
</dbReference>
<dbReference type="AlphaFoldDB" id="A0A183DIZ8"/>
<evidence type="ECO:0000313" key="1">
    <source>
        <dbReference type="EMBL" id="VDK64435.1"/>
    </source>
</evidence>
<organism evidence="3">
    <name type="scientific">Gongylonema pulchrum</name>
    <dbReference type="NCBI Taxonomy" id="637853"/>
    <lineage>
        <taxon>Eukaryota</taxon>
        <taxon>Metazoa</taxon>
        <taxon>Ecdysozoa</taxon>
        <taxon>Nematoda</taxon>
        <taxon>Chromadorea</taxon>
        <taxon>Rhabditida</taxon>
        <taxon>Spirurina</taxon>
        <taxon>Spiruromorpha</taxon>
        <taxon>Spiruroidea</taxon>
        <taxon>Gongylonematidae</taxon>
        <taxon>Gongylonema</taxon>
    </lineage>
</organism>
<evidence type="ECO:0000313" key="2">
    <source>
        <dbReference type="Proteomes" id="UP000271098"/>
    </source>
</evidence>
<name>A0A183DIZ8_9BILA</name>
<reference evidence="1 2" key="2">
    <citation type="submission" date="2018-11" db="EMBL/GenBank/DDBJ databases">
        <authorList>
            <consortium name="Pathogen Informatics"/>
        </authorList>
    </citation>
    <scope>NUCLEOTIDE SEQUENCE [LARGE SCALE GENOMIC DNA]</scope>
</reference>
<gene>
    <name evidence="1" type="ORF">GPUH_LOCUS8691</name>
</gene>
<proteinExistence type="predicted"/>
<keyword evidence="2" id="KW-1185">Reference proteome</keyword>
<dbReference type="WBParaSite" id="GPUH_0000869901-mRNA-1">
    <property type="protein sequence ID" value="GPUH_0000869901-mRNA-1"/>
    <property type="gene ID" value="GPUH_0000869901"/>
</dbReference>
<evidence type="ECO:0000313" key="3">
    <source>
        <dbReference type="WBParaSite" id="GPUH_0000869901-mRNA-1"/>
    </source>
</evidence>